<dbReference type="OrthoDB" id="5527234at2759"/>
<keyword evidence="8" id="KW-1185">Reference proteome</keyword>
<dbReference type="InterPro" id="IPR056290">
    <property type="entry name" value="CEPT76/DRC7_peptidase-like_dom"/>
</dbReference>
<keyword evidence="2" id="KW-0963">Cytoplasm</keyword>
<feature type="domain" description="CEP76 C2" evidence="3">
    <location>
        <begin position="101"/>
        <end position="236"/>
    </location>
</feature>
<dbReference type="GO" id="GO:0005813">
    <property type="term" value="C:centrosome"/>
    <property type="evidence" value="ECO:0007669"/>
    <property type="project" value="UniProtKB-SubCell"/>
</dbReference>
<dbReference type="EMBL" id="CACVKT020009702">
    <property type="protein sequence ID" value="CAC5422875.1"/>
    <property type="molecule type" value="Genomic_DNA"/>
</dbReference>
<dbReference type="AlphaFoldDB" id="A0A6J8ETP3"/>
<comment type="subcellular location">
    <subcellularLocation>
        <location evidence="1">Cytoplasm</location>
        <location evidence="1">Cytoskeleton</location>
        <location evidence="1">Microtubule organizing center</location>
        <location evidence="1">Centrosome</location>
    </subcellularLocation>
</comment>
<sequence length="662" mass="75373">MSVPPEKIAELKQIIHGQLSLIGMQSRIRDVMSEVITEDYSNGQVSEQEIMQKLKERGLVDDLMQNLQFQSQGDGQSLRRPATHFLDQDDKVTNLPVKRANIDPTRRYLYFNIKNGKAFLEHIENSDPMPGQVSSYFTFHIHFRGQRFKSRPVPCACEPDIDEGFLLEVHKESSGEAAKMIDESGMLSICDKLHIALIKTDVTGETTLVSSHFLEWRPVLTTKTGRFQTSIELKGTEWRPVLTTKTGRFQTSIELKGTGDESKIPAGVIDIQLELFPKPVKIIGQEVVTAQLNMERNRQSEKERLFLVYAKQWWKEYLQIRPANQERLVKIFAQDENSVTRPVCSFVKPLRAGRLLDSARHAARFVSLMHHKKMESVGGGNKLEQWTTLHGFLCRNRGKSMNGTKSKGSVKMMEMTITVDGLVTFWESLNGHRYIHEPIDPDMPPMDKIHRPKYPYKTIGCVFNHQSFYGNNQPSEHVDVSHFELGNESRWKPMSQDAVLSVCGLGASPSWPTLPPLCSSTLDPTLVSNDLEQQLRVLLFEHRRDLGLTTVWDDQLSYLLTPALAAYELERVTGITAGNEEFQDSMKQCVPDGHTFKGYPIQFSHRNARRAFATCLRSPVCEEIVNCRGDHVRLAVRVKIYPYPESACATWIMFACKYKSVL</sequence>
<dbReference type="PANTHER" id="PTHR46436:SF1">
    <property type="entry name" value="CENTROSOMAL PROTEIN OF 76 KDA"/>
    <property type="match status" value="1"/>
</dbReference>
<name>A0A6J8ETP3_MYTCO</name>
<dbReference type="Pfam" id="PF24656">
    <property type="entry name" value="CEPT76_peptidase"/>
    <property type="match status" value="1"/>
</dbReference>
<dbReference type="Pfam" id="PF24652">
    <property type="entry name" value="CEP76_C"/>
    <property type="match status" value="1"/>
</dbReference>
<dbReference type="InterPro" id="IPR056288">
    <property type="entry name" value="CEP76_C"/>
</dbReference>
<organism evidence="7 8">
    <name type="scientific">Mytilus coruscus</name>
    <name type="common">Sea mussel</name>
    <dbReference type="NCBI Taxonomy" id="42192"/>
    <lineage>
        <taxon>Eukaryota</taxon>
        <taxon>Metazoa</taxon>
        <taxon>Spiralia</taxon>
        <taxon>Lophotrochozoa</taxon>
        <taxon>Mollusca</taxon>
        <taxon>Bivalvia</taxon>
        <taxon>Autobranchia</taxon>
        <taxon>Pteriomorphia</taxon>
        <taxon>Mytilida</taxon>
        <taxon>Mytiloidea</taxon>
        <taxon>Mytilidae</taxon>
        <taxon>Mytilinae</taxon>
        <taxon>Mytilus</taxon>
    </lineage>
</organism>
<gene>
    <name evidence="7" type="ORF">MCOR_54896</name>
</gene>
<evidence type="ECO:0000259" key="3">
    <source>
        <dbReference type="Pfam" id="PF15627"/>
    </source>
</evidence>
<accession>A0A6J8ETP3</accession>
<evidence type="ECO:0000259" key="6">
    <source>
        <dbReference type="Pfam" id="PF24656"/>
    </source>
</evidence>
<feature type="domain" description="CEP76/DRC7 peptidase-like" evidence="6">
    <location>
        <begin position="403"/>
        <end position="494"/>
    </location>
</feature>
<evidence type="ECO:0000256" key="2">
    <source>
        <dbReference type="ARBA" id="ARBA00022490"/>
    </source>
</evidence>
<feature type="domain" description="CEP76 N-terminal" evidence="5">
    <location>
        <begin position="10"/>
        <end position="67"/>
    </location>
</feature>
<dbReference type="PANTHER" id="PTHR46436">
    <property type="entry name" value="CENTROSOMAL PROTEIN OF 76 KDA"/>
    <property type="match status" value="1"/>
</dbReference>
<dbReference type="InterPro" id="IPR028926">
    <property type="entry name" value="CEP76-C2"/>
</dbReference>
<evidence type="ECO:0000256" key="1">
    <source>
        <dbReference type="ARBA" id="ARBA00004300"/>
    </source>
</evidence>
<protein>
    <submittedName>
        <fullName evidence="7">CEP76</fullName>
    </submittedName>
</protein>
<dbReference type="Pfam" id="PF24654">
    <property type="entry name" value="CEP76_N"/>
    <property type="match status" value="1"/>
</dbReference>
<reference evidence="7 8" key="1">
    <citation type="submission" date="2020-06" db="EMBL/GenBank/DDBJ databases">
        <authorList>
            <person name="Li R."/>
            <person name="Bekaert M."/>
        </authorList>
    </citation>
    <scope>NUCLEOTIDE SEQUENCE [LARGE SCALE GENOMIC DNA]</scope>
    <source>
        <strain evidence="8">wild</strain>
    </source>
</reference>
<feature type="domain" description="CEP76 C2" evidence="3">
    <location>
        <begin position="237"/>
        <end position="279"/>
    </location>
</feature>
<feature type="domain" description="Centrosomal protein of 76 kDa C-terminal" evidence="4">
    <location>
        <begin position="522"/>
        <end position="659"/>
    </location>
</feature>
<proteinExistence type="predicted"/>
<dbReference type="Pfam" id="PF15627">
    <property type="entry name" value="CEP76-C2"/>
    <property type="match status" value="2"/>
</dbReference>
<dbReference type="GO" id="GO:0046599">
    <property type="term" value="P:regulation of centriole replication"/>
    <property type="evidence" value="ECO:0007669"/>
    <property type="project" value="TreeGrafter"/>
</dbReference>
<evidence type="ECO:0000259" key="4">
    <source>
        <dbReference type="Pfam" id="PF24652"/>
    </source>
</evidence>
<evidence type="ECO:0000259" key="5">
    <source>
        <dbReference type="Pfam" id="PF24654"/>
    </source>
</evidence>
<dbReference type="InterPro" id="IPR052299">
    <property type="entry name" value="CEP76"/>
</dbReference>
<dbReference type="GO" id="GO:0005814">
    <property type="term" value="C:centriole"/>
    <property type="evidence" value="ECO:0007669"/>
    <property type="project" value="TreeGrafter"/>
</dbReference>
<evidence type="ECO:0000313" key="8">
    <source>
        <dbReference type="Proteomes" id="UP000507470"/>
    </source>
</evidence>
<evidence type="ECO:0000313" key="7">
    <source>
        <dbReference type="EMBL" id="CAC5422875.1"/>
    </source>
</evidence>
<dbReference type="InterPro" id="IPR056289">
    <property type="entry name" value="CEP76_N"/>
</dbReference>
<dbReference type="Proteomes" id="UP000507470">
    <property type="component" value="Unassembled WGS sequence"/>
</dbReference>